<evidence type="ECO:0000313" key="2">
    <source>
        <dbReference type="EMBL" id="MEJ8641572.1"/>
    </source>
</evidence>
<reference evidence="2 3" key="1">
    <citation type="submission" date="2024-03" db="EMBL/GenBank/DDBJ databases">
        <title>Novel Streptomyces species of biotechnological and ecological value are a feature of Machair soil.</title>
        <authorList>
            <person name="Prole J.R."/>
            <person name="Goodfellow M."/>
            <person name="Allenby N."/>
            <person name="Ward A.C."/>
        </authorList>
    </citation>
    <scope>NUCLEOTIDE SEQUENCE [LARGE SCALE GENOMIC DNA]</scope>
    <source>
        <strain evidence="2 3">MS1.HAVA.3</strain>
    </source>
</reference>
<gene>
    <name evidence="2" type="ORF">WKI68_08960</name>
</gene>
<accession>A0ABU8U147</accession>
<dbReference type="EMBL" id="JBBKAM010000002">
    <property type="protein sequence ID" value="MEJ8641572.1"/>
    <property type="molecule type" value="Genomic_DNA"/>
</dbReference>
<evidence type="ECO:0000313" key="3">
    <source>
        <dbReference type="Proteomes" id="UP001382904"/>
    </source>
</evidence>
<organism evidence="2 3">
    <name type="scientific">Streptomyces caledonius</name>
    <dbReference type="NCBI Taxonomy" id="3134107"/>
    <lineage>
        <taxon>Bacteria</taxon>
        <taxon>Bacillati</taxon>
        <taxon>Actinomycetota</taxon>
        <taxon>Actinomycetes</taxon>
        <taxon>Kitasatosporales</taxon>
        <taxon>Streptomycetaceae</taxon>
        <taxon>Streptomyces</taxon>
    </lineage>
</organism>
<dbReference type="Proteomes" id="UP001382904">
    <property type="component" value="Unassembled WGS sequence"/>
</dbReference>
<sequence length="145" mass="15444">MTWIRPLAAHAERPCTLVVCRGCCCGDPRKNPGTDHDGQLARLREAAAASGGRLAVRTSECLGPCAQANVIVVQPTSEARRRGARAAWFGWALDDTATDEIIAWAESGGPGSTPLPATLDLHRIDPPTPKEPSPSVASRRARRGR</sequence>
<comment type="caution">
    <text evidence="2">The sequence shown here is derived from an EMBL/GenBank/DDBJ whole genome shotgun (WGS) entry which is preliminary data.</text>
</comment>
<protein>
    <submittedName>
        <fullName evidence="2">(2Fe-2S) ferredoxin domain-containing protein</fullName>
    </submittedName>
</protein>
<feature type="region of interest" description="Disordered" evidence="1">
    <location>
        <begin position="106"/>
        <end position="145"/>
    </location>
</feature>
<proteinExistence type="predicted"/>
<name>A0ABU8U147_9ACTN</name>
<keyword evidence="3" id="KW-1185">Reference proteome</keyword>
<evidence type="ECO:0000256" key="1">
    <source>
        <dbReference type="SAM" id="MobiDB-lite"/>
    </source>
</evidence>